<dbReference type="EMBL" id="JAGKHQ010000015">
    <property type="protein sequence ID" value="KAG7496004.1"/>
    <property type="molecule type" value="Genomic_DNA"/>
</dbReference>
<evidence type="ECO:0000313" key="1">
    <source>
        <dbReference type="EMBL" id="KAG7496004.1"/>
    </source>
</evidence>
<reference evidence="1 2" key="1">
    <citation type="journal article" date="2021" name="Sci. Rep.">
        <title>Chromosome anchoring in Senegalese sole (Solea senegalensis) reveals sex-associated markers and genome rearrangements in flatfish.</title>
        <authorList>
            <person name="Guerrero-Cozar I."/>
            <person name="Gomez-Garrido J."/>
            <person name="Berbel C."/>
            <person name="Martinez-Blanch J.F."/>
            <person name="Alioto T."/>
            <person name="Claros M.G."/>
            <person name="Gagnaire P.A."/>
            <person name="Manchado M."/>
        </authorList>
    </citation>
    <scope>NUCLEOTIDE SEQUENCE [LARGE SCALE GENOMIC DNA]</scope>
    <source>
        <strain evidence="1">Sse05_10M</strain>
    </source>
</reference>
<sequence>MSHIIGSCLYHKHFSYLQAKSTSGTKLIKHSEEQKLQAKTTLIRTKLCRKVFTRTQVSQTQCHNGDLGTAAPVPCGETLEHLEDPSVSGWQPGWEKMSDLSDTQMCGLLAVQVYEAGITH</sequence>
<proteinExistence type="predicted"/>
<dbReference type="Proteomes" id="UP000693946">
    <property type="component" value="Linkage Group LG3"/>
</dbReference>
<keyword evidence="2" id="KW-1185">Reference proteome</keyword>
<gene>
    <name evidence="1" type="ORF">JOB18_010387</name>
</gene>
<protein>
    <submittedName>
        <fullName evidence="1">Uncharacterized protein</fullName>
    </submittedName>
</protein>
<name>A0AAV6QRL2_SOLSE</name>
<comment type="caution">
    <text evidence="1">The sequence shown here is derived from an EMBL/GenBank/DDBJ whole genome shotgun (WGS) entry which is preliminary data.</text>
</comment>
<organism evidence="1 2">
    <name type="scientific">Solea senegalensis</name>
    <name type="common">Senegalese sole</name>
    <dbReference type="NCBI Taxonomy" id="28829"/>
    <lineage>
        <taxon>Eukaryota</taxon>
        <taxon>Metazoa</taxon>
        <taxon>Chordata</taxon>
        <taxon>Craniata</taxon>
        <taxon>Vertebrata</taxon>
        <taxon>Euteleostomi</taxon>
        <taxon>Actinopterygii</taxon>
        <taxon>Neopterygii</taxon>
        <taxon>Teleostei</taxon>
        <taxon>Neoteleostei</taxon>
        <taxon>Acanthomorphata</taxon>
        <taxon>Carangaria</taxon>
        <taxon>Pleuronectiformes</taxon>
        <taxon>Pleuronectoidei</taxon>
        <taxon>Soleidae</taxon>
        <taxon>Solea</taxon>
    </lineage>
</organism>
<evidence type="ECO:0000313" key="2">
    <source>
        <dbReference type="Proteomes" id="UP000693946"/>
    </source>
</evidence>
<accession>A0AAV6QRL2</accession>
<dbReference type="AlphaFoldDB" id="A0AAV6QRL2"/>